<dbReference type="SMART" id="SM00358">
    <property type="entry name" value="DSRM"/>
    <property type="match status" value="1"/>
</dbReference>
<feature type="domain" description="DRBM" evidence="2">
    <location>
        <begin position="1"/>
        <end position="67"/>
    </location>
</feature>
<dbReference type="AlphaFoldDB" id="A0A0C9TR66"/>
<dbReference type="OrthoDB" id="3246846at2759"/>
<evidence type="ECO:0000259" key="2">
    <source>
        <dbReference type="PROSITE" id="PS50137"/>
    </source>
</evidence>
<accession>A0A0C9TR66</accession>
<evidence type="ECO:0000313" key="3">
    <source>
        <dbReference type="EMBL" id="KIJ32693.1"/>
    </source>
</evidence>
<dbReference type="SUPFAM" id="SSF54768">
    <property type="entry name" value="dsRNA-binding domain-like"/>
    <property type="match status" value="1"/>
</dbReference>
<proteinExistence type="predicted"/>
<organism evidence="3 4">
    <name type="scientific">Sphaerobolus stellatus (strain SS14)</name>
    <dbReference type="NCBI Taxonomy" id="990650"/>
    <lineage>
        <taxon>Eukaryota</taxon>
        <taxon>Fungi</taxon>
        <taxon>Dikarya</taxon>
        <taxon>Basidiomycota</taxon>
        <taxon>Agaricomycotina</taxon>
        <taxon>Agaricomycetes</taxon>
        <taxon>Phallomycetidae</taxon>
        <taxon>Geastrales</taxon>
        <taxon>Sphaerobolaceae</taxon>
        <taxon>Sphaerobolus</taxon>
    </lineage>
</organism>
<dbReference type="Proteomes" id="UP000054279">
    <property type="component" value="Unassembled WGS sequence"/>
</dbReference>
<dbReference type="HOGENOM" id="CLU_172700_0_1_1"/>
<gene>
    <name evidence="3" type="ORF">M422DRAFT_184149</name>
</gene>
<sequence>MTLHNFLQGKGMVGSLSWQDSRVGPDNAPVWTATVHIAGQVYGSATGGTKQLARNAAARKALDVLKRG</sequence>
<evidence type="ECO:0000256" key="1">
    <source>
        <dbReference type="PROSITE-ProRule" id="PRU00266"/>
    </source>
</evidence>
<dbReference type="Pfam" id="PF00035">
    <property type="entry name" value="dsrm"/>
    <property type="match status" value="1"/>
</dbReference>
<dbReference type="PROSITE" id="PS50137">
    <property type="entry name" value="DS_RBD"/>
    <property type="match status" value="1"/>
</dbReference>
<dbReference type="Gene3D" id="3.30.160.20">
    <property type="match status" value="1"/>
</dbReference>
<reference evidence="3 4" key="1">
    <citation type="submission" date="2014-06" db="EMBL/GenBank/DDBJ databases">
        <title>Evolutionary Origins and Diversification of the Mycorrhizal Mutualists.</title>
        <authorList>
            <consortium name="DOE Joint Genome Institute"/>
            <consortium name="Mycorrhizal Genomics Consortium"/>
            <person name="Kohler A."/>
            <person name="Kuo A."/>
            <person name="Nagy L.G."/>
            <person name="Floudas D."/>
            <person name="Copeland A."/>
            <person name="Barry K.W."/>
            <person name="Cichocki N."/>
            <person name="Veneault-Fourrey C."/>
            <person name="LaButti K."/>
            <person name="Lindquist E.A."/>
            <person name="Lipzen A."/>
            <person name="Lundell T."/>
            <person name="Morin E."/>
            <person name="Murat C."/>
            <person name="Riley R."/>
            <person name="Ohm R."/>
            <person name="Sun H."/>
            <person name="Tunlid A."/>
            <person name="Henrissat B."/>
            <person name="Grigoriev I.V."/>
            <person name="Hibbett D.S."/>
            <person name="Martin F."/>
        </authorList>
    </citation>
    <scope>NUCLEOTIDE SEQUENCE [LARGE SCALE GENOMIC DNA]</scope>
    <source>
        <strain evidence="3 4">SS14</strain>
    </source>
</reference>
<keyword evidence="1" id="KW-0694">RNA-binding</keyword>
<dbReference type="CDD" id="cd00048">
    <property type="entry name" value="DSRM_SF"/>
    <property type="match status" value="1"/>
</dbReference>
<dbReference type="GO" id="GO:0003723">
    <property type="term" value="F:RNA binding"/>
    <property type="evidence" value="ECO:0007669"/>
    <property type="project" value="UniProtKB-UniRule"/>
</dbReference>
<protein>
    <recommendedName>
        <fullName evidence="2">DRBM domain-containing protein</fullName>
    </recommendedName>
</protein>
<dbReference type="InterPro" id="IPR014720">
    <property type="entry name" value="dsRBD_dom"/>
</dbReference>
<evidence type="ECO:0000313" key="4">
    <source>
        <dbReference type="Proteomes" id="UP000054279"/>
    </source>
</evidence>
<name>A0A0C9TR66_SPHS4</name>
<dbReference type="EMBL" id="KN837223">
    <property type="protein sequence ID" value="KIJ32693.1"/>
    <property type="molecule type" value="Genomic_DNA"/>
</dbReference>
<keyword evidence="4" id="KW-1185">Reference proteome</keyword>